<dbReference type="AlphaFoldDB" id="A0A3S4ZIW5"/>
<feature type="region of interest" description="Disordered" evidence="1">
    <location>
        <begin position="1"/>
        <end position="147"/>
    </location>
</feature>
<comment type="caution">
    <text evidence="2">The sequence shown here is derived from an EMBL/GenBank/DDBJ whole genome shotgun (WGS) entry which is preliminary data.</text>
</comment>
<accession>A0A3S4ZIW5</accession>
<sequence>MESTSDGGDDSGSRQEGRSSVQACASSTPRTDLVQASRRGRPASATVGAFIREPVRVTSLAEVEIGASRRGQMRRPVSAPHSTTRTTNGSSTAPTDRGRREEHDEEDGEKRRTETTASTGTRLNTTAAAEGETKVGSDAKSGPETVHVRQELTPGDYEACLLKFGWRMEIHGDPLGIK</sequence>
<dbReference type="EMBL" id="CAAALY010015470">
    <property type="protein sequence ID" value="VEL12671.1"/>
    <property type="molecule type" value="Genomic_DNA"/>
</dbReference>
<feature type="compositionally biased region" description="Polar residues" evidence="1">
    <location>
        <begin position="80"/>
        <end position="94"/>
    </location>
</feature>
<dbReference type="Proteomes" id="UP000784294">
    <property type="component" value="Unassembled WGS sequence"/>
</dbReference>
<feature type="compositionally biased region" description="Polar residues" evidence="1">
    <location>
        <begin position="18"/>
        <end position="30"/>
    </location>
</feature>
<feature type="compositionally biased region" description="Basic and acidic residues" evidence="1">
    <location>
        <begin position="96"/>
        <end position="114"/>
    </location>
</feature>
<reference evidence="2" key="1">
    <citation type="submission" date="2018-11" db="EMBL/GenBank/DDBJ databases">
        <authorList>
            <consortium name="Pathogen Informatics"/>
        </authorList>
    </citation>
    <scope>NUCLEOTIDE SEQUENCE</scope>
</reference>
<proteinExistence type="predicted"/>
<evidence type="ECO:0000256" key="1">
    <source>
        <dbReference type="SAM" id="MobiDB-lite"/>
    </source>
</evidence>
<gene>
    <name evidence="2" type="ORF">PXEA_LOCUS6111</name>
</gene>
<name>A0A3S4ZIW5_9PLAT</name>
<organism evidence="2 3">
    <name type="scientific">Protopolystoma xenopodis</name>
    <dbReference type="NCBI Taxonomy" id="117903"/>
    <lineage>
        <taxon>Eukaryota</taxon>
        <taxon>Metazoa</taxon>
        <taxon>Spiralia</taxon>
        <taxon>Lophotrochozoa</taxon>
        <taxon>Platyhelminthes</taxon>
        <taxon>Monogenea</taxon>
        <taxon>Polyopisthocotylea</taxon>
        <taxon>Polystomatidea</taxon>
        <taxon>Polystomatidae</taxon>
        <taxon>Protopolystoma</taxon>
    </lineage>
</organism>
<evidence type="ECO:0000313" key="2">
    <source>
        <dbReference type="EMBL" id="VEL12671.1"/>
    </source>
</evidence>
<protein>
    <submittedName>
        <fullName evidence="2">Uncharacterized protein</fullName>
    </submittedName>
</protein>
<feature type="compositionally biased region" description="Polar residues" evidence="1">
    <location>
        <begin position="115"/>
        <end position="127"/>
    </location>
</feature>
<dbReference type="OrthoDB" id="10022495at2759"/>
<keyword evidence="3" id="KW-1185">Reference proteome</keyword>
<evidence type="ECO:0000313" key="3">
    <source>
        <dbReference type="Proteomes" id="UP000784294"/>
    </source>
</evidence>